<dbReference type="InterPro" id="IPR001173">
    <property type="entry name" value="Glyco_trans_2-like"/>
</dbReference>
<dbReference type="InterPro" id="IPR029044">
    <property type="entry name" value="Nucleotide-diphossugar_trans"/>
</dbReference>
<dbReference type="SUPFAM" id="SSF53448">
    <property type="entry name" value="Nucleotide-diphospho-sugar transferases"/>
    <property type="match status" value="1"/>
</dbReference>
<dbReference type="PANTHER" id="PTHR43685">
    <property type="entry name" value="GLYCOSYLTRANSFERASE"/>
    <property type="match status" value="1"/>
</dbReference>
<proteinExistence type="predicted"/>
<protein>
    <recommendedName>
        <fullName evidence="1">Glycosyltransferase 2-like domain-containing protein</fullName>
    </recommendedName>
</protein>
<name>A0A2M6YRM0_9BACT</name>
<organism evidence="2 3">
    <name type="scientific">Candidatus Shapirobacteria bacterium CG07_land_8_20_14_0_80_39_18</name>
    <dbReference type="NCBI Taxonomy" id="1974882"/>
    <lineage>
        <taxon>Bacteria</taxon>
        <taxon>Candidatus Shapironibacteriota</taxon>
    </lineage>
</organism>
<feature type="non-terminal residue" evidence="2">
    <location>
        <position position="209"/>
    </location>
</feature>
<evidence type="ECO:0000259" key="1">
    <source>
        <dbReference type="Pfam" id="PF00535"/>
    </source>
</evidence>
<dbReference type="PANTHER" id="PTHR43685:SF3">
    <property type="entry name" value="SLR2126 PROTEIN"/>
    <property type="match status" value="1"/>
</dbReference>
<dbReference type="AlphaFoldDB" id="A0A2M6YRM0"/>
<evidence type="ECO:0000313" key="3">
    <source>
        <dbReference type="Proteomes" id="UP000229502"/>
    </source>
</evidence>
<evidence type="ECO:0000313" key="2">
    <source>
        <dbReference type="EMBL" id="PIU35438.1"/>
    </source>
</evidence>
<sequence>MKTTIVTTVLNEEKTIDVFLDSVAVQTMKPDEVIIVDGGSVDWTVDKLQRRGVSDINLKIMSELGANRSQGRNAGIKKSVNDIIAITDAGCILDKDWLAQVTKPFVDPKVEVVAGYYRGMAKTVFEKCVVPYVLVMPNEVDPNNFYPASRSMAIRKGTFWQVGGFPEEFSDNEDYVFANLLAKNHIKSYFAKEAIVNWLPRSSLKSFWT</sequence>
<dbReference type="InterPro" id="IPR050834">
    <property type="entry name" value="Glycosyltransf_2"/>
</dbReference>
<dbReference type="EMBL" id="PEWZ01000067">
    <property type="protein sequence ID" value="PIU35438.1"/>
    <property type="molecule type" value="Genomic_DNA"/>
</dbReference>
<reference evidence="3" key="1">
    <citation type="submission" date="2017-09" db="EMBL/GenBank/DDBJ databases">
        <title>Depth-based differentiation of microbial function through sediment-hosted aquifers and enrichment of novel symbionts in the deep terrestrial subsurface.</title>
        <authorList>
            <person name="Probst A.J."/>
            <person name="Ladd B."/>
            <person name="Jarett J.K."/>
            <person name="Geller-Mcgrath D.E."/>
            <person name="Sieber C.M.K."/>
            <person name="Emerson J.B."/>
            <person name="Anantharaman K."/>
            <person name="Thomas B.C."/>
            <person name="Malmstrom R."/>
            <person name="Stieglmeier M."/>
            <person name="Klingl A."/>
            <person name="Woyke T."/>
            <person name="Ryan C.M."/>
            <person name="Banfield J.F."/>
        </authorList>
    </citation>
    <scope>NUCLEOTIDE SEQUENCE [LARGE SCALE GENOMIC DNA]</scope>
</reference>
<gene>
    <name evidence="2" type="ORF">COT03_01300</name>
</gene>
<accession>A0A2M6YRM0</accession>
<comment type="caution">
    <text evidence="2">The sequence shown here is derived from an EMBL/GenBank/DDBJ whole genome shotgun (WGS) entry which is preliminary data.</text>
</comment>
<feature type="domain" description="Glycosyltransferase 2-like" evidence="1">
    <location>
        <begin position="4"/>
        <end position="119"/>
    </location>
</feature>
<dbReference type="Pfam" id="PF00535">
    <property type="entry name" value="Glycos_transf_2"/>
    <property type="match status" value="1"/>
</dbReference>
<dbReference type="Gene3D" id="3.90.550.10">
    <property type="entry name" value="Spore Coat Polysaccharide Biosynthesis Protein SpsA, Chain A"/>
    <property type="match status" value="1"/>
</dbReference>
<dbReference type="Proteomes" id="UP000229502">
    <property type="component" value="Unassembled WGS sequence"/>
</dbReference>